<evidence type="ECO:0000256" key="5">
    <source>
        <dbReference type="ARBA" id="ARBA00004496"/>
    </source>
</evidence>
<comment type="catalytic activity">
    <reaction evidence="1 19">
        <text>7-phospho-2-dehydro-3-deoxy-D-arabino-heptonate = 3-dehydroquinate + phosphate</text>
        <dbReference type="Rhea" id="RHEA:21968"/>
        <dbReference type="ChEBI" id="CHEBI:32364"/>
        <dbReference type="ChEBI" id="CHEBI:43474"/>
        <dbReference type="ChEBI" id="CHEBI:58394"/>
        <dbReference type="EC" id="4.2.3.4"/>
    </reaction>
</comment>
<comment type="cofactor">
    <cofactor evidence="19">
        <name>Co(2+)</name>
        <dbReference type="ChEBI" id="CHEBI:48828"/>
    </cofactor>
    <cofactor evidence="19">
        <name>Zn(2+)</name>
        <dbReference type="ChEBI" id="CHEBI:29105"/>
    </cofactor>
    <text evidence="19">Binds 1 divalent metal cation per subunit. Can use either Co(2+) or Zn(2+).</text>
</comment>
<evidence type="ECO:0000256" key="3">
    <source>
        <dbReference type="ARBA" id="ARBA00001947"/>
    </source>
</evidence>
<dbReference type="InterPro" id="IPR030960">
    <property type="entry name" value="DHQS/DOIS_N"/>
</dbReference>
<dbReference type="PANTHER" id="PTHR43622">
    <property type="entry name" value="3-DEHYDROQUINATE SYNTHASE"/>
    <property type="match status" value="1"/>
</dbReference>
<dbReference type="NCBIfam" id="TIGR01357">
    <property type="entry name" value="aroB"/>
    <property type="match status" value="1"/>
</dbReference>
<evidence type="ECO:0000256" key="2">
    <source>
        <dbReference type="ARBA" id="ARBA00001911"/>
    </source>
</evidence>
<dbReference type="HAMAP" id="MF_00110">
    <property type="entry name" value="DHQ_synthase"/>
    <property type="match status" value="1"/>
</dbReference>
<evidence type="ECO:0000256" key="19">
    <source>
        <dbReference type="HAMAP-Rule" id="MF_00110"/>
    </source>
</evidence>
<evidence type="ECO:0000256" key="10">
    <source>
        <dbReference type="ARBA" id="ARBA00022490"/>
    </source>
</evidence>
<dbReference type="CDD" id="cd08195">
    <property type="entry name" value="DHQS"/>
    <property type="match status" value="1"/>
</dbReference>
<dbReference type="GO" id="GO:0009423">
    <property type="term" value="P:chorismate biosynthetic process"/>
    <property type="evidence" value="ECO:0007669"/>
    <property type="project" value="UniProtKB-UniRule"/>
</dbReference>
<dbReference type="InterPro" id="IPR050071">
    <property type="entry name" value="Dehydroquinate_synthase"/>
</dbReference>
<dbReference type="GO" id="GO:0046872">
    <property type="term" value="F:metal ion binding"/>
    <property type="evidence" value="ECO:0007669"/>
    <property type="project" value="UniProtKB-KW"/>
</dbReference>
<feature type="binding site" evidence="19">
    <location>
        <position position="250"/>
    </location>
    <ligand>
        <name>Zn(2+)</name>
        <dbReference type="ChEBI" id="CHEBI:29105"/>
    </ligand>
</feature>
<evidence type="ECO:0000256" key="4">
    <source>
        <dbReference type="ARBA" id="ARBA00003485"/>
    </source>
</evidence>
<evidence type="ECO:0000256" key="11">
    <source>
        <dbReference type="ARBA" id="ARBA00022605"/>
    </source>
</evidence>
<dbReference type="GO" id="GO:0000166">
    <property type="term" value="F:nucleotide binding"/>
    <property type="evidence" value="ECO:0007669"/>
    <property type="project" value="UniProtKB-KW"/>
</dbReference>
<evidence type="ECO:0000256" key="12">
    <source>
        <dbReference type="ARBA" id="ARBA00022723"/>
    </source>
</evidence>
<dbReference type="Gene3D" id="3.40.50.1970">
    <property type="match status" value="1"/>
</dbReference>
<dbReference type="GO" id="GO:0005737">
    <property type="term" value="C:cytoplasm"/>
    <property type="evidence" value="ECO:0007669"/>
    <property type="project" value="UniProtKB-SubCell"/>
</dbReference>
<evidence type="ECO:0000256" key="13">
    <source>
        <dbReference type="ARBA" id="ARBA00022741"/>
    </source>
</evidence>
<feature type="domain" description="3-dehydroquinate synthase N-terminal" evidence="20">
    <location>
        <begin position="71"/>
        <end position="182"/>
    </location>
</feature>
<evidence type="ECO:0000256" key="15">
    <source>
        <dbReference type="ARBA" id="ARBA00023027"/>
    </source>
</evidence>
<evidence type="ECO:0000256" key="1">
    <source>
        <dbReference type="ARBA" id="ARBA00001393"/>
    </source>
</evidence>
<keyword evidence="15 19" id="KW-0520">NAD</keyword>
<feature type="binding site" evidence="19">
    <location>
        <begin position="108"/>
        <end position="112"/>
    </location>
    <ligand>
        <name>NAD(+)</name>
        <dbReference type="ChEBI" id="CHEBI:57540"/>
    </ligand>
</feature>
<keyword evidence="12 19" id="KW-0479">Metal-binding</keyword>
<dbReference type="EC" id="4.2.3.4" evidence="8 19"/>
<comment type="pathway">
    <text evidence="6 19">Metabolic intermediate biosynthesis; chorismate biosynthesis; chorismate from D-erythrose 4-phosphate and phosphoenolpyruvate: step 2/7.</text>
</comment>
<dbReference type="Pfam" id="PF01761">
    <property type="entry name" value="DHQ_synthase"/>
    <property type="match status" value="1"/>
</dbReference>
<evidence type="ECO:0000256" key="18">
    <source>
        <dbReference type="ARBA" id="ARBA00023285"/>
    </source>
</evidence>
<evidence type="ECO:0000256" key="17">
    <source>
        <dbReference type="ARBA" id="ARBA00023239"/>
    </source>
</evidence>
<keyword evidence="10 19" id="KW-0963">Cytoplasm</keyword>
<feature type="binding site" evidence="19">
    <location>
        <position position="154"/>
    </location>
    <ligand>
        <name>NAD(+)</name>
        <dbReference type="ChEBI" id="CHEBI:57540"/>
    </ligand>
</feature>
<keyword evidence="11 19" id="KW-0028">Amino-acid biosynthesis</keyword>
<evidence type="ECO:0000256" key="16">
    <source>
        <dbReference type="ARBA" id="ARBA00023141"/>
    </source>
</evidence>
<sequence length="358" mass="37855">MQQNTLTVGLNDRAYDIAIGPDLIDRAGEALGPIVANRHIVIISDKNVAKLHLTRLKAGFKSFARKVDHFAIVAGEASKSMAMLSHLLDDILALGVDRSVLLVAFGGGVVGDLAGFAAASLLRGVDFIQIPTTLLAQVDSSVGGKTGVNTAAGKNLIGAFYQPKAVLADTSLLTSLPERELKAGYAEVAKYGLLGDARFFGWLEENGSAVLGLEADAIIYAIRKSCEAKARIVEADEREAGKRALLNLGHTFAHAFEAEAGYNGSLLHGEAVAAGLGLAFDLSVDLGICAADHASRCKTHLQTVGLPSGQSDLSTGNISAHRLIEHMRHDKKMRNGKIHFILVRAIGEAFVSGDVPFR</sequence>
<evidence type="ECO:0000256" key="9">
    <source>
        <dbReference type="ARBA" id="ARBA00017684"/>
    </source>
</evidence>
<evidence type="ECO:0000259" key="20">
    <source>
        <dbReference type="Pfam" id="PF01761"/>
    </source>
</evidence>
<dbReference type="EMBL" id="AY744399">
    <property type="protein sequence ID" value="AAV31613.1"/>
    <property type="molecule type" value="Genomic_DNA"/>
</dbReference>
<dbReference type="FunFam" id="3.40.50.1970:FF:000007">
    <property type="entry name" value="Pentafunctional AROM polypeptide"/>
    <property type="match status" value="1"/>
</dbReference>
<evidence type="ECO:0000256" key="14">
    <source>
        <dbReference type="ARBA" id="ARBA00022833"/>
    </source>
</evidence>
<comment type="function">
    <text evidence="4 19">Catalyzes the conversion of 3-deoxy-D-arabino-heptulosonate 7-phosphate (DAHP) to dehydroquinate (DHQ).</text>
</comment>
<dbReference type="InterPro" id="IPR030963">
    <property type="entry name" value="DHQ_synth_fam"/>
</dbReference>
<evidence type="ECO:0000256" key="7">
    <source>
        <dbReference type="ARBA" id="ARBA00005412"/>
    </source>
</evidence>
<accession>Q5UF13</accession>
<keyword evidence="13 19" id="KW-0547">Nucleotide-binding</keyword>
<dbReference type="AlphaFoldDB" id="Q5UF13"/>
<feature type="binding site" evidence="19">
    <location>
        <position position="187"/>
    </location>
    <ligand>
        <name>Zn(2+)</name>
        <dbReference type="ChEBI" id="CHEBI:29105"/>
    </ligand>
</feature>
<keyword evidence="14 19" id="KW-0862">Zinc</keyword>
<evidence type="ECO:0000259" key="21">
    <source>
        <dbReference type="Pfam" id="PF24621"/>
    </source>
</evidence>
<comment type="cofactor">
    <cofactor evidence="3">
        <name>Zn(2+)</name>
        <dbReference type="ChEBI" id="CHEBI:29105"/>
    </cofactor>
</comment>
<protein>
    <recommendedName>
        <fullName evidence="9 19">3-dehydroquinate synthase</fullName>
        <shortName evidence="19">DHQS</shortName>
        <ecNumber evidence="8 19">4.2.3.4</ecNumber>
    </recommendedName>
</protein>
<dbReference type="InterPro" id="IPR056179">
    <property type="entry name" value="DHQS_C"/>
</dbReference>
<dbReference type="Pfam" id="PF24621">
    <property type="entry name" value="DHQS_C"/>
    <property type="match status" value="1"/>
</dbReference>
<dbReference type="GO" id="GO:0003856">
    <property type="term" value="F:3-dehydroquinate synthase activity"/>
    <property type="evidence" value="ECO:0007669"/>
    <property type="project" value="UniProtKB-UniRule"/>
</dbReference>
<dbReference type="UniPathway" id="UPA00053">
    <property type="reaction ID" value="UER00085"/>
</dbReference>
<comment type="cofactor">
    <cofactor evidence="2 19">
        <name>NAD(+)</name>
        <dbReference type="ChEBI" id="CHEBI:57540"/>
    </cofactor>
</comment>
<comment type="similarity">
    <text evidence="7 19">Belongs to the sugar phosphate cyclases superfamily. Dehydroquinate synthase family.</text>
</comment>
<feature type="binding site" evidence="19">
    <location>
        <position position="145"/>
    </location>
    <ligand>
        <name>NAD(+)</name>
        <dbReference type="ChEBI" id="CHEBI:57540"/>
    </ligand>
</feature>
<evidence type="ECO:0000256" key="8">
    <source>
        <dbReference type="ARBA" id="ARBA00013031"/>
    </source>
</evidence>
<dbReference type="GO" id="GO:0008652">
    <property type="term" value="P:amino acid biosynthetic process"/>
    <property type="evidence" value="ECO:0007669"/>
    <property type="project" value="UniProtKB-KW"/>
</dbReference>
<name>Q5UF13_9PROT</name>
<keyword evidence="16 19" id="KW-0057">Aromatic amino acid biosynthesis</keyword>
<dbReference type="Gene3D" id="1.20.1090.10">
    <property type="entry name" value="Dehydroquinate synthase-like - alpha domain"/>
    <property type="match status" value="1"/>
</dbReference>
<feature type="binding site" evidence="19">
    <location>
        <position position="268"/>
    </location>
    <ligand>
        <name>Zn(2+)</name>
        <dbReference type="ChEBI" id="CHEBI:29105"/>
    </ligand>
</feature>
<feature type="domain" description="3-dehydroquinate synthase C-terminal" evidence="21">
    <location>
        <begin position="184"/>
        <end position="333"/>
    </location>
</feature>
<comment type="subcellular location">
    <subcellularLocation>
        <location evidence="5 19">Cytoplasm</location>
    </subcellularLocation>
</comment>
<dbReference type="SUPFAM" id="SSF56796">
    <property type="entry name" value="Dehydroquinate synthase-like"/>
    <property type="match status" value="1"/>
</dbReference>
<dbReference type="GO" id="GO:0009073">
    <property type="term" value="P:aromatic amino acid family biosynthetic process"/>
    <property type="evidence" value="ECO:0007669"/>
    <property type="project" value="UniProtKB-KW"/>
</dbReference>
<keyword evidence="18 19" id="KW-0170">Cobalt</keyword>
<evidence type="ECO:0000256" key="6">
    <source>
        <dbReference type="ARBA" id="ARBA00004661"/>
    </source>
</evidence>
<comment type="caution">
    <text evidence="19">Lacks conserved residue(s) required for the propagation of feature annotation.</text>
</comment>
<evidence type="ECO:0000313" key="22">
    <source>
        <dbReference type="EMBL" id="AAV31613.1"/>
    </source>
</evidence>
<keyword evidence="17 19" id="KW-0456">Lyase</keyword>
<dbReference type="PIRSF" id="PIRSF001455">
    <property type="entry name" value="DHQ_synth"/>
    <property type="match status" value="1"/>
</dbReference>
<gene>
    <name evidence="19" type="primary">aroB</name>
    <name evidence="22" type="ORF">Red2C11_24</name>
</gene>
<organism evidence="22">
    <name type="scientific">uncultured alpha proteobacterium EBAC2C11</name>
    <dbReference type="NCBI Taxonomy" id="295349"/>
    <lineage>
        <taxon>Bacteria</taxon>
        <taxon>Pseudomonadati</taxon>
        <taxon>Pseudomonadota</taxon>
        <taxon>Alphaproteobacteria</taxon>
        <taxon>Candidatus Puniceispirillales</taxon>
        <taxon>environmental samples</taxon>
    </lineage>
</organism>
<proteinExistence type="inferred from homology"/>
<dbReference type="InterPro" id="IPR016037">
    <property type="entry name" value="DHQ_synth_AroB"/>
</dbReference>
<dbReference type="PANTHER" id="PTHR43622:SF7">
    <property type="entry name" value="3-DEHYDROQUINATE SYNTHASE, CHLOROPLASTIC"/>
    <property type="match status" value="1"/>
</dbReference>
<reference evidence="22" key="1">
    <citation type="submission" date="2004-09" db="EMBL/GenBank/DDBJ databases">
        <title>SAR116.</title>
        <authorList>
            <person name="Sabehi G."/>
            <person name="Beja O."/>
        </authorList>
    </citation>
    <scope>NUCLEOTIDE SEQUENCE</scope>
</reference>
<feature type="binding site" evidence="19">
    <location>
        <begin position="132"/>
        <end position="133"/>
    </location>
    <ligand>
        <name>NAD(+)</name>
        <dbReference type="ChEBI" id="CHEBI:57540"/>
    </ligand>
</feature>